<dbReference type="SUPFAM" id="SSF52047">
    <property type="entry name" value="RNI-like"/>
    <property type="match status" value="1"/>
</dbReference>
<protein>
    <recommendedName>
        <fullName evidence="3">F-box domain-containing protein</fullName>
    </recommendedName>
</protein>
<comment type="caution">
    <text evidence="1">The sequence shown here is derived from an EMBL/GenBank/DDBJ whole genome shotgun (WGS) entry which is preliminary data.</text>
</comment>
<name>A0A4Y7TZ72_COPMI</name>
<gene>
    <name evidence="1" type="ORF">FA13DRAFT_1723666</name>
</gene>
<dbReference type="EMBL" id="QPFP01000001">
    <property type="protein sequence ID" value="TEB39477.1"/>
    <property type="molecule type" value="Genomic_DNA"/>
</dbReference>
<evidence type="ECO:0000313" key="2">
    <source>
        <dbReference type="Proteomes" id="UP000298030"/>
    </source>
</evidence>
<dbReference type="AlphaFoldDB" id="A0A4Y7TZ72"/>
<reference evidence="1 2" key="1">
    <citation type="journal article" date="2019" name="Nat. Ecol. Evol.">
        <title>Megaphylogeny resolves global patterns of mushroom evolution.</title>
        <authorList>
            <person name="Varga T."/>
            <person name="Krizsan K."/>
            <person name="Foldi C."/>
            <person name="Dima B."/>
            <person name="Sanchez-Garcia M."/>
            <person name="Sanchez-Ramirez S."/>
            <person name="Szollosi G.J."/>
            <person name="Szarkandi J.G."/>
            <person name="Papp V."/>
            <person name="Albert L."/>
            <person name="Andreopoulos W."/>
            <person name="Angelini C."/>
            <person name="Antonin V."/>
            <person name="Barry K.W."/>
            <person name="Bougher N.L."/>
            <person name="Buchanan P."/>
            <person name="Buyck B."/>
            <person name="Bense V."/>
            <person name="Catcheside P."/>
            <person name="Chovatia M."/>
            <person name="Cooper J."/>
            <person name="Damon W."/>
            <person name="Desjardin D."/>
            <person name="Finy P."/>
            <person name="Geml J."/>
            <person name="Haridas S."/>
            <person name="Hughes K."/>
            <person name="Justo A."/>
            <person name="Karasinski D."/>
            <person name="Kautmanova I."/>
            <person name="Kiss B."/>
            <person name="Kocsube S."/>
            <person name="Kotiranta H."/>
            <person name="LaButti K.M."/>
            <person name="Lechner B.E."/>
            <person name="Liimatainen K."/>
            <person name="Lipzen A."/>
            <person name="Lukacs Z."/>
            <person name="Mihaltcheva S."/>
            <person name="Morgado L.N."/>
            <person name="Niskanen T."/>
            <person name="Noordeloos M.E."/>
            <person name="Ohm R.A."/>
            <person name="Ortiz-Santana B."/>
            <person name="Ovrebo C."/>
            <person name="Racz N."/>
            <person name="Riley R."/>
            <person name="Savchenko A."/>
            <person name="Shiryaev A."/>
            <person name="Soop K."/>
            <person name="Spirin V."/>
            <person name="Szebenyi C."/>
            <person name="Tomsovsky M."/>
            <person name="Tulloss R.E."/>
            <person name="Uehling J."/>
            <person name="Grigoriev I.V."/>
            <person name="Vagvolgyi C."/>
            <person name="Papp T."/>
            <person name="Martin F.M."/>
            <person name="Miettinen O."/>
            <person name="Hibbett D.S."/>
            <person name="Nagy L.G."/>
        </authorList>
    </citation>
    <scope>NUCLEOTIDE SEQUENCE [LARGE SCALE GENOMIC DNA]</scope>
    <source>
        <strain evidence="1 2">FP101781</strain>
    </source>
</reference>
<organism evidence="1 2">
    <name type="scientific">Coprinellus micaceus</name>
    <name type="common">Glistening ink-cap mushroom</name>
    <name type="synonym">Coprinus micaceus</name>
    <dbReference type="NCBI Taxonomy" id="71717"/>
    <lineage>
        <taxon>Eukaryota</taxon>
        <taxon>Fungi</taxon>
        <taxon>Dikarya</taxon>
        <taxon>Basidiomycota</taxon>
        <taxon>Agaricomycotina</taxon>
        <taxon>Agaricomycetes</taxon>
        <taxon>Agaricomycetidae</taxon>
        <taxon>Agaricales</taxon>
        <taxon>Agaricineae</taxon>
        <taxon>Psathyrellaceae</taxon>
        <taxon>Coprinellus</taxon>
    </lineage>
</organism>
<evidence type="ECO:0000313" key="1">
    <source>
        <dbReference type="EMBL" id="TEB39477.1"/>
    </source>
</evidence>
<proteinExistence type="predicted"/>
<sequence length="448" mass="50991">MAQVSPQVPQEILEKVIDCLPHDELDSLKAVALASRCLVDRARSRLFSNVYFAKTSSLPPGTWKIFHYNPSLLKFARRMFVRSRGPDYNVPSSAIQDILIHLRGVQELEIDSVSLLKDWITVGLFGICTAIYKLSVELREDIPLDMFYTLPQLQELQLSYGPYTHHWGGQIPFESPSESEIRVPPWRLKSLHYRSRNRGTYHSPLLASPKLQPHVYGGLVHLNLDMREVSDHNFVMSRVLPACQNSPLETLRMWYLPHPHDLQLFYHTALRDLHSFPLLRYLNIEFNSLQANEQTALSGCQDFLRSLIGGVPQPSLEALNVLCSWDERSFSGPLSAESPLIQYMGWERMGTILTNRALYPRLRALRLTTQVGGWVQRRDLAKVYRPTVGSDFEGTLRQQMASTLSADMGSGVVLDVGSEETKLKFDRVVNSIFDAAWGEVRPSHHVLL</sequence>
<evidence type="ECO:0008006" key="3">
    <source>
        <dbReference type="Google" id="ProtNLM"/>
    </source>
</evidence>
<dbReference type="OrthoDB" id="2745898at2759"/>
<keyword evidence="2" id="KW-1185">Reference proteome</keyword>
<accession>A0A4Y7TZ72</accession>
<dbReference type="Proteomes" id="UP000298030">
    <property type="component" value="Unassembled WGS sequence"/>
</dbReference>